<keyword evidence="3" id="KW-0813">Transport</keyword>
<dbReference type="InterPro" id="IPR017105">
    <property type="entry name" value="AP3_complex_dsu"/>
</dbReference>
<dbReference type="PANTHER" id="PTHR22781:SF12">
    <property type="entry name" value="AP-3 COMPLEX SUBUNIT DELTA-1"/>
    <property type="match status" value="1"/>
</dbReference>
<dbReference type="GO" id="GO:0006623">
    <property type="term" value="P:protein targeting to vacuole"/>
    <property type="evidence" value="ECO:0007669"/>
    <property type="project" value="TreeGrafter"/>
</dbReference>
<evidence type="ECO:0000256" key="7">
    <source>
        <dbReference type="SAM" id="MobiDB-lite"/>
    </source>
</evidence>
<gene>
    <name evidence="9" type="primary">AP3D1</name>
    <name evidence="9" type="ORF">F1559_000279</name>
</gene>
<dbReference type="Gene3D" id="1.25.10.10">
    <property type="entry name" value="Leucine-rich Repeat Variant"/>
    <property type="match status" value="1"/>
</dbReference>
<evidence type="ECO:0000256" key="3">
    <source>
        <dbReference type="ARBA" id="ARBA00022448"/>
    </source>
</evidence>
<protein>
    <submittedName>
        <fullName evidence="9">AP-3 complex subunit delta-1</fullName>
    </submittedName>
</protein>
<keyword evidence="6" id="KW-0472">Membrane</keyword>
<dbReference type="EMBL" id="VWRR01000002">
    <property type="protein sequence ID" value="KAF6004711.1"/>
    <property type="molecule type" value="Genomic_DNA"/>
</dbReference>
<feature type="region of interest" description="Disordered" evidence="7">
    <location>
        <begin position="704"/>
        <end position="723"/>
    </location>
</feature>
<evidence type="ECO:0000313" key="9">
    <source>
        <dbReference type="EMBL" id="KAF6004711.1"/>
    </source>
</evidence>
<dbReference type="PANTHER" id="PTHR22781">
    <property type="entry name" value="DELTA ADAPTIN-RELATED"/>
    <property type="match status" value="1"/>
</dbReference>
<dbReference type="Pfam" id="PF01602">
    <property type="entry name" value="Adaptin_N"/>
    <property type="match status" value="1"/>
</dbReference>
<dbReference type="GO" id="GO:0006896">
    <property type="term" value="P:Golgi to vacuole transport"/>
    <property type="evidence" value="ECO:0007669"/>
    <property type="project" value="TreeGrafter"/>
</dbReference>
<dbReference type="GO" id="GO:0010008">
    <property type="term" value="C:endosome membrane"/>
    <property type="evidence" value="ECO:0007669"/>
    <property type="project" value="TreeGrafter"/>
</dbReference>
<keyword evidence="10" id="KW-1185">Reference proteome</keyword>
<dbReference type="InterPro" id="IPR011989">
    <property type="entry name" value="ARM-like"/>
</dbReference>
<evidence type="ECO:0000256" key="1">
    <source>
        <dbReference type="ARBA" id="ARBA00004308"/>
    </source>
</evidence>
<dbReference type="InterPro" id="IPR002553">
    <property type="entry name" value="Clathrin/coatomer_adapt-like_N"/>
</dbReference>
<dbReference type="AlphaFoldDB" id="A0A7J7IQT2"/>
<comment type="subcellular location">
    <subcellularLocation>
        <location evidence="1">Endomembrane system</location>
    </subcellularLocation>
</comment>
<feature type="region of interest" description="Disordered" evidence="7">
    <location>
        <begin position="666"/>
        <end position="686"/>
    </location>
</feature>
<evidence type="ECO:0000313" key="10">
    <source>
        <dbReference type="Proteomes" id="UP000530660"/>
    </source>
</evidence>
<feature type="compositionally biased region" description="Basic and acidic residues" evidence="7">
    <location>
        <begin position="814"/>
        <end position="837"/>
    </location>
</feature>
<evidence type="ECO:0000256" key="4">
    <source>
        <dbReference type="ARBA" id="ARBA00022737"/>
    </source>
</evidence>
<dbReference type="Proteomes" id="UP000530660">
    <property type="component" value="Unassembled WGS sequence"/>
</dbReference>
<comment type="similarity">
    <text evidence="2">Belongs to the adaptor complexes large subunit family.</text>
</comment>
<organism evidence="9 10">
    <name type="scientific">Cyanidiococcus yangmingshanensis</name>
    <dbReference type="NCBI Taxonomy" id="2690220"/>
    <lineage>
        <taxon>Eukaryota</taxon>
        <taxon>Rhodophyta</taxon>
        <taxon>Bangiophyceae</taxon>
        <taxon>Cyanidiales</taxon>
        <taxon>Cyanidiaceae</taxon>
        <taxon>Cyanidiococcus</taxon>
    </lineage>
</organism>
<evidence type="ECO:0000256" key="6">
    <source>
        <dbReference type="ARBA" id="ARBA00023136"/>
    </source>
</evidence>
<comment type="caution">
    <text evidence="9">The sequence shown here is derived from an EMBL/GenBank/DDBJ whole genome shotgun (WGS) entry which is preliminary data.</text>
</comment>
<dbReference type="InterPro" id="IPR016024">
    <property type="entry name" value="ARM-type_fold"/>
</dbReference>
<reference evidence="9 10" key="1">
    <citation type="journal article" date="2020" name="J. Phycol.">
        <title>Comparative genome analysis reveals Cyanidiococcus gen. nov., a new extremophilic red algal genus sister to Cyanidioschyzon (Cyanidioschyzonaceae, Rhodophyta).</title>
        <authorList>
            <person name="Liu S.-L."/>
            <person name="Chiang Y.-R."/>
            <person name="Yoon H.S."/>
            <person name="Fu H.-Y."/>
        </authorList>
    </citation>
    <scope>NUCLEOTIDE SEQUENCE [LARGE SCALE GENOMIC DNA]</scope>
    <source>
        <strain evidence="9 10">THAL066</strain>
    </source>
</reference>
<dbReference type="OrthoDB" id="10264595at2759"/>
<sequence length="879" mass="97687">MDVFFDPPLVEFVKELRAHRHEESSFVQLQLERLRRECEDRDFDRKTWALLKLTHLQQHLLVGDLPFAAFPIVETAARPVLWQKRVGLLAASLSLNDHTPVMLLLANQLRKDLGSGGRNEQALALAGVAGFASRDLAEALWPDVAALLASARPYLRKRAVIALHRCIRQCPEALPACWTRFVGLLEDADPSVVCAAVTIALEEIHTYPELFVKVTPRFYQLLSQGGSNWVLIKVLMILDALCDHEPRLPRKLAPLVANMMEATRAKSLVFECSRVACRRLLDHEQVLHAAINHLIVFLQGSDQNLRYLALNVLRNIGEHCPTMLTERHIELVVAQLLNSDIHIRRAALQLLTSTVRGRSTFRSLVKKLEPLLWRSDSESAVGDHASVEMLLFRPFLFTELWNCMQAVFPDWSASLTASDATWLLEAIISPALTSTPPLDPENLERYGFLLWKLVRFHEAIWEAALELSRRVVDGSAELSDKVRKQTALRTCIWMLGALCERTRGTDEAFKDVDRLVELLRPVDSSDARGIASEQIATLQTTALRALIAIIRQRSGDLSRETVKRLEQVLPMSASALEEYTRLRRILQDREMTLNGSTQPSLRLASSLLAEARTLPGLQEVELAEPWLHPADWSKSQQQQQQIPANGESDLLLPVAEPPKMKTAFRADTAEQPTRTPMTPTIPTFDGQDNELGLWPKSGNARIAASTNETASGAGSSAGPTSEPGRLIFYLNETETSNHPDGKLLLESVHPEAASNHSALAWSSTPSIGPIETPVTSFGDHYRNNSRAAPESDSLIRFDVPYAEIGPRRSALFSETRERGDVSHDHDLSDNGGHHEGVGRILSDQPGTSSSSTTKTTGDLVGVFATIVWGARSRNELRIG</sequence>
<accession>A0A7J7IQT2</accession>
<feature type="region of interest" description="Disordered" evidence="7">
    <location>
        <begin position="813"/>
        <end position="855"/>
    </location>
</feature>
<feature type="compositionally biased region" description="Low complexity" evidence="7">
    <location>
        <begin position="672"/>
        <end position="683"/>
    </location>
</feature>
<evidence type="ECO:0000259" key="8">
    <source>
        <dbReference type="Pfam" id="PF01602"/>
    </source>
</evidence>
<name>A0A7J7IQT2_9RHOD</name>
<evidence type="ECO:0000256" key="2">
    <source>
        <dbReference type="ARBA" id="ARBA00006613"/>
    </source>
</evidence>
<evidence type="ECO:0000256" key="5">
    <source>
        <dbReference type="ARBA" id="ARBA00022927"/>
    </source>
</evidence>
<keyword evidence="5" id="KW-0653">Protein transport</keyword>
<proteinExistence type="inferred from homology"/>
<dbReference type="GO" id="GO:0030123">
    <property type="term" value="C:AP-3 adaptor complex"/>
    <property type="evidence" value="ECO:0007669"/>
    <property type="project" value="InterPro"/>
</dbReference>
<feature type="domain" description="Clathrin/coatomer adaptor adaptin-like N-terminal" evidence="8">
    <location>
        <begin position="26"/>
        <end position="429"/>
    </location>
</feature>
<keyword evidence="4" id="KW-0677">Repeat</keyword>
<dbReference type="SUPFAM" id="SSF48371">
    <property type="entry name" value="ARM repeat"/>
    <property type="match status" value="1"/>
</dbReference>